<keyword evidence="2" id="KW-1185">Reference proteome</keyword>
<accession>A0ABD0V5H0</accession>
<dbReference type="AlphaFoldDB" id="A0ABD0V5H0"/>
<evidence type="ECO:0000313" key="2">
    <source>
        <dbReference type="Proteomes" id="UP001552299"/>
    </source>
</evidence>
<evidence type="ECO:0000313" key="1">
    <source>
        <dbReference type="EMBL" id="KAL0920449.1"/>
    </source>
</evidence>
<comment type="caution">
    <text evidence="1">The sequence shown here is derived from an EMBL/GenBank/DDBJ whole genome shotgun (WGS) entry which is preliminary data.</text>
</comment>
<protein>
    <submittedName>
        <fullName evidence="1">Uncharacterized protein</fullName>
    </submittedName>
</protein>
<reference evidence="1 2" key="1">
    <citation type="journal article" date="2024" name="Plant Biotechnol. J.">
        <title>Dendrobium thyrsiflorum genome and its molecular insights into genes involved in important horticultural traits.</title>
        <authorList>
            <person name="Chen B."/>
            <person name="Wang J.Y."/>
            <person name="Zheng P.J."/>
            <person name="Li K.L."/>
            <person name="Liang Y.M."/>
            <person name="Chen X.F."/>
            <person name="Zhang C."/>
            <person name="Zhao X."/>
            <person name="He X."/>
            <person name="Zhang G.Q."/>
            <person name="Liu Z.J."/>
            <person name="Xu Q."/>
        </authorList>
    </citation>
    <scope>NUCLEOTIDE SEQUENCE [LARGE SCALE GENOMIC DNA]</scope>
    <source>
        <strain evidence="1">GZMU011</strain>
    </source>
</reference>
<dbReference type="EMBL" id="JANQDX010000008">
    <property type="protein sequence ID" value="KAL0920449.1"/>
    <property type="molecule type" value="Genomic_DNA"/>
</dbReference>
<dbReference type="Proteomes" id="UP001552299">
    <property type="component" value="Unassembled WGS sequence"/>
</dbReference>
<gene>
    <name evidence="1" type="ORF">M5K25_009587</name>
</gene>
<organism evidence="1 2">
    <name type="scientific">Dendrobium thyrsiflorum</name>
    <name type="common">Pinecone-like raceme dendrobium</name>
    <name type="synonym">Orchid</name>
    <dbReference type="NCBI Taxonomy" id="117978"/>
    <lineage>
        <taxon>Eukaryota</taxon>
        <taxon>Viridiplantae</taxon>
        <taxon>Streptophyta</taxon>
        <taxon>Embryophyta</taxon>
        <taxon>Tracheophyta</taxon>
        <taxon>Spermatophyta</taxon>
        <taxon>Magnoliopsida</taxon>
        <taxon>Liliopsida</taxon>
        <taxon>Asparagales</taxon>
        <taxon>Orchidaceae</taxon>
        <taxon>Epidendroideae</taxon>
        <taxon>Malaxideae</taxon>
        <taxon>Dendrobiinae</taxon>
        <taxon>Dendrobium</taxon>
    </lineage>
</organism>
<proteinExistence type="predicted"/>
<name>A0ABD0V5H0_DENTH</name>
<sequence>MFLHKVLIGKLGTINRFAAGSVSGSEVTALAHELRDNAVKGRALEVKRLPGLADALLASAERAEVLRRARSRVGVELHDDSTGRATADRDIEKNARIGRHLWRSIRFRVRIVLYDLDRTV</sequence>